<evidence type="ECO:0000313" key="1">
    <source>
        <dbReference type="EMBL" id="QBP40889.1"/>
    </source>
</evidence>
<dbReference type="EMBL" id="CP038015">
    <property type="protein sequence ID" value="QBP40889.1"/>
    <property type="molecule type" value="Genomic_DNA"/>
</dbReference>
<dbReference type="Proteomes" id="UP000294292">
    <property type="component" value="Chromosome"/>
</dbReference>
<evidence type="ECO:0000313" key="2">
    <source>
        <dbReference type="Proteomes" id="UP000294292"/>
    </source>
</evidence>
<accession>A0A4P6ZXR1</accession>
<dbReference type="RefSeq" id="WP_134209560.1">
    <property type="nucleotide sequence ID" value="NZ_CP038015.1"/>
</dbReference>
<reference evidence="1 2" key="1">
    <citation type="submission" date="2019-03" db="EMBL/GenBank/DDBJ databases">
        <title>Complete genome sequence of Paenisporosarcina antarctica CGMCC 1.6503T.</title>
        <authorList>
            <person name="Rong J.-C."/>
            <person name="Chi N.-Y."/>
            <person name="Zhang Q.-F."/>
        </authorList>
    </citation>
    <scope>NUCLEOTIDE SEQUENCE [LARGE SCALE GENOMIC DNA]</scope>
    <source>
        <strain evidence="1 2">CGMCC 1.6503</strain>
    </source>
</reference>
<dbReference type="KEGG" id="panc:E2636_07015"/>
<keyword evidence="2" id="KW-1185">Reference proteome</keyword>
<gene>
    <name evidence="1" type="ORF">E2636_07015</name>
</gene>
<protein>
    <submittedName>
        <fullName evidence="1">Uncharacterized protein</fullName>
    </submittedName>
</protein>
<sequence length="79" mass="8993">MDIWELIQATKDKTDDEISKMTSTMPVNLSPKEVKLVRPIFDKASIQWLLLGPPAHVHKQLAGILGTKRTKNLFQYFGL</sequence>
<dbReference type="AlphaFoldDB" id="A0A4P6ZXR1"/>
<dbReference type="OrthoDB" id="2454833at2"/>
<organism evidence="1 2">
    <name type="scientific">Paenisporosarcina antarctica</name>
    <dbReference type="NCBI Taxonomy" id="417367"/>
    <lineage>
        <taxon>Bacteria</taxon>
        <taxon>Bacillati</taxon>
        <taxon>Bacillota</taxon>
        <taxon>Bacilli</taxon>
        <taxon>Bacillales</taxon>
        <taxon>Caryophanaceae</taxon>
        <taxon>Paenisporosarcina</taxon>
    </lineage>
</organism>
<name>A0A4P6ZXR1_9BACL</name>
<proteinExistence type="predicted"/>